<accession>A0A1V9ZHZ8</accession>
<dbReference type="OrthoDB" id="166297at2759"/>
<feature type="transmembrane region" description="Helical" evidence="1">
    <location>
        <begin position="76"/>
        <end position="98"/>
    </location>
</feature>
<gene>
    <name evidence="2" type="ORF">ACHHYP_11565</name>
</gene>
<evidence type="ECO:0000256" key="1">
    <source>
        <dbReference type="SAM" id="Phobius"/>
    </source>
</evidence>
<reference evidence="2 3" key="1">
    <citation type="journal article" date="2014" name="Genome Biol. Evol.">
        <title>The secreted proteins of Achlya hypogyna and Thraustotheca clavata identify the ancestral oomycete secretome and reveal gene acquisitions by horizontal gene transfer.</title>
        <authorList>
            <person name="Misner I."/>
            <person name="Blouin N."/>
            <person name="Leonard G."/>
            <person name="Richards T.A."/>
            <person name="Lane C.E."/>
        </authorList>
    </citation>
    <scope>NUCLEOTIDE SEQUENCE [LARGE SCALE GENOMIC DNA]</scope>
    <source>
        <strain evidence="2 3">ATCC 48635</strain>
    </source>
</reference>
<feature type="transmembrane region" description="Helical" evidence="1">
    <location>
        <begin position="126"/>
        <end position="145"/>
    </location>
</feature>
<dbReference type="InterPro" id="IPR006461">
    <property type="entry name" value="PLAC_motif_containing"/>
</dbReference>
<proteinExistence type="predicted"/>
<sequence length="204" mass="22723">MAARVAGTLAAVERLRPDVAAGSAAPVPVRYDANGIAIGRWSVHLTNYDPFSFYMAAFCMCVPLAQIATRVGLYQYWPVMLGYGIVHMAQWTLGYFWFMDNVWSNISARSASDVLYSTWSLTLDSTYAFIWYGTILGALTFRTLLRWQLRRLFHIPGKLWEDIITNAGCSCCAVSQMAQHTTAYIPGELLSVGPKDTLPGYEAL</sequence>
<feature type="transmembrane region" description="Helical" evidence="1">
    <location>
        <begin position="51"/>
        <end position="69"/>
    </location>
</feature>
<keyword evidence="3" id="KW-1185">Reference proteome</keyword>
<protein>
    <submittedName>
        <fullName evidence="2">Uncharacterized protein</fullName>
    </submittedName>
</protein>
<evidence type="ECO:0000313" key="2">
    <source>
        <dbReference type="EMBL" id="OQR97440.1"/>
    </source>
</evidence>
<dbReference type="AlphaFoldDB" id="A0A1V9ZHZ8"/>
<dbReference type="Pfam" id="PF04749">
    <property type="entry name" value="PLAC8"/>
    <property type="match status" value="1"/>
</dbReference>
<evidence type="ECO:0000313" key="3">
    <source>
        <dbReference type="Proteomes" id="UP000243579"/>
    </source>
</evidence>
<keyword evidence="1" id="KW-0472">Membrane</keyword>
<comment type="caution">
    <text evidence="2">The sequence shown here is derived from an EMBL/GenBank/DDBJ whole genome shotgun (WGS) entry which is preliminary data.</text>
</comment>
<dbReference type="Proteomes" id="UP000243579">
    <property type="component" value="Unassembled WGS sequence"/>
</dbReference>
<keyword evidence="1" id="KW-1133">Transmembrane helix</keyword>
<dbReference type="EMBL" id="JNBR01000108">
    <property type="protein sequence ID" value="OQR97440.1"/>
    <property type="molecule type" value="Genomic_DNA"/>
</dbReference>
<keyword evidence="1" id="KW-0812">Transmembrane</keyword>
<name>A0A1V9ZHZ8_ACHHY</name>
<organism evidence="2 3">
    <name type="scientific">Achlya hypogyna</name>
    <name type="common">Oomycete</name>
    <name type="synonym">Protoachlya hypogyna</name>
    <dbReference type="NCBI Taxonomy" id="1202772"/>
    <lineage>
        <taxon>Eukaryota</taxon>
        <taxon>Sar</taxon>
        <taxon>Stramenopiles</taxon>
        <taxon>Oomycota</taxon>
        <taxon>Saprolegniomycetes</taxon>
        <taxon>Saprolegniales</taxon>
        <taxon>Achlyaceae</taxon>
        <taxon>Achlya</taxon>
    </lineage>
</organism>